<organism evidence="2">
    <name type="scientific">Hemiselmis andersenii</name>
    <name type="common">Cryptophyte alga</name>
    <dbReference type="NCBI Taxonomy" id="464988"/>
    <lineage>
        <taxon>Eukaryota</taxon>
        <taxon>Cryptophyceae</taxon>
        <taxon>Cryptomonadales</taxon>
        <taxon>Hemiselmidaceae</taxon>
        <taxon>Hemiselmis</taxon>
    </lineage>
</organism>
<dbReference type="InterPro" id="IPR046341">
    <property type="entry name" value="SET_dom_sf"/>
</dbReference>
<sequence>MPKSLPFEEFLYEAGGMLNCEPFRSFEGGPLLTLRDFWSQNTTHRRDEKGFGLYAREDIARGRVIARFTGAIVTERSRRADSQAVGLHGGAMMERPVHNTMIGRDGAAWFANNMLCEGKDAKNNACLSVTVESASIKAARRIHNGEEIFVSYGPKYWTKKERKAMFTEKVEKKVRRRGRPRLPPSMKLSRASIYKRNAGFGPGRRNSDVKRLGLAKALEKWEGK</sequence>
<dbReference type="PROSITE" id="PS50280">
    <property type="entry name" value="SET"/>
    <property type="match status" value="1"/>
</dbReference>
<dbReference type="AlphaFoldDB" id="A0A6U2FYA8"/>
<evidence type="ECO:0000313" key="2">
    <source>
        <dbReference type="EMBL" id="CAD8978942.1"/>
    </source>
</evidence>
<dbReference type="Gene3D" id="2.170.270.10">
    <property type="entry name" value="SET domain"/>
    <property type="match status" value="1"/>
</dbReference>
<dbReference type="InterPro" id="IPR001214">
    <property type="entry name" value="SET_dom"/>
</dbReference>
<name>A0A6U2FYA8_HEMAN</name>
<protein>
    <recommendedName>
        <fullName evidence="1">SET domain-containing protein</fullName>
    </recommendedName>
</protein>
<dbReference type="EMBL" id="HBFX01049815">
    <property type="protein sequence ID" value="CAD8978942.1"/>
    <property type="molecule type" value="Transcribed_RNA"/>
</dbReference>
<proteinExistence type="predicted"/>
<accession>A0A6U2FYA8</accession>
<reference evidence="2" key="1">
    <citation type="submission" date="2021-01" db="EMBL/GenBank/DDBJ databases">
        <authorList>
            <person name="Corre E."/>
            <person name="Pelletier E."/>
            <person name="Niang G."/>
            <person name="Scheremetjew M."/>
            <person name="Finn R."/>
            <person name="Kale V."/>
            <person name="Holt S."/>
            <person name="Cochrane G."/>
            <person name="Meng A."/>
            <person name="Brown T."/>
            <person name="Cohen L."/>
        </authorList>
    </citation>
    <scope>NUCLEOTIDE SEQUENCE</scope>
    <source>
        <strain evidence="2">CCMP644</strain>
    </source>
</reference>
<gene>
    <name evidence="2" type="ORF">HAND00432_LOCUS29952</name>
</gene>
<evidence type="ECO:0000259" key="1">
    <source>
        <dbReference type="PROSITE" id="PS50280"/>
    </source>
</evidence>
<dbReference type="SUPFAM" id="SSF82199">
    <property type="entry name" value="SET domain"/>
    <property type="match status" value="1"/>
</dbReference>
<dbReference type="Pfam" id="PF00856">
    <property type="entry name" value="SET"/>
    <property type="match status" value="1"/>
</dbReference>
<feature type="domain" description="SET" evidence="1">
    <location>
        <begin position="30"/>
        <end position="153"/>
    </location>
</feature>